<accession>A0A919CKD8</accession>
<keyword evidence="1" id="KW-1133">Transmembrane helix</keyword>
<gene>
    <name evidence="2" type="ORF">GCM10007053_12980</name>
</gene>
<keyword evidence="1" id="KW-0472">Membrane</keyword>
<dbReference type="AlphaFoldDB" id="A0A919CKD8"/>
<protein>
    <submittedName>
        <fullName evidence="2">Uncharacterized protein</fullName>
    </submittedName>
</protein>
<keyword evidence="1" id="KW-0812">Transmembrane</keyword>
<dbReference type="EMBL" id="BMYM01000001">
    <property type="protein sequence ID" value="GHD30812.1"/>
    <property type="molecule type" value="Genomic_DNA"/>
</dbReference>
<organism evidence="2 3">
    <name type="scientific">Parahalioglobus pacificus</name>
    <dbReference type="NCBI Taxonomy" id="930806"/>
    <lineage>
        <taxon>Bacteria</taxon>
        <taxon>Pseudomonadati</taxon>
        <taxon>Pseudomonadota</taxon>
        <taxon>Gammaproteobacteria</taxon>
        <taxon>Cellvibrionales</taxon>
        <taxon>Halieaceae</taxon>
        <taxon>Parahalioglobus</taxon>
    </lineage>
</organism>
<sequence>MIPRVVRMLVVASPTVLTMWALYAMEHYKVWVPETPFRDVITVAMLGTAMTVSFLIYTRLKR</sequence>
<reference evidence="2" key="1">
    <citation type="journal article" date="2014" name="Int. J. Syst. Evol. Microbiol.">
        <title>Complete genome sequence of Corynebacterium casei LMG S-19264T (=DSM 44701T), isolated from a smear-ripened cheese.</title>
        <authorList>
            <consortium name="US DOE Joint Genome Institute (JGI-PGF)"/>
            <person name="Walter F."/>
            <person name="Albersmeier A."/>
            <person name="Kalinowski J."/>
            <person name="Ruckert C."/>
        </authorList>
    </citation>
    <scope>NUCLEOTIDE SEQUENCE</scope>
    <source>
        <strain evidence="2">KCTC 23430</strain>
    </source>
</reference>
<proteinExistence type="predicted"/>
<dbReference type="RefSeq" id="WP_189476410.1">
    <property type="nucleotide sequence ID" value="NZ_BMYM01000001.1"/>
</dbReference>
<keyword evidence="3" id="KW-1185">Reference proteome</keyword>
<evidence type="ECO:0000256" key="1">
    <source>
        <dbReference type="SAM" id="Phobius"/>
    </source>
</evidence>
<evidence type="ECO:0000313" key="3">
    <source>
        <dbReference type="Proteomes" id="UP000644693"/>
    </source>
</evidence>
<evidence type="ECO:0000313" key="2">
    <source>
        <dbReference type="EMBL" id="GHD30812.1"/>
    </source>
</evidence>
<reference evidence="2" key="2">
    <citation type="submission" date="2020-09" db="EMBL/GenBank/DDBJ databases">
        <authorList>
            <person name="Sun Q."/>
            <person name="Kim S."/>
        </authorList>
    </citation>
    <scope>NUCLEOTIDE SEQUENCE</scope>
    <source>
        <strain evidence="2">KCTC 23430</strain>
    </source>
</reference>
<feature type="transmembrane region" description="Helical" evidence="1">
    <location>
        <begin position="40"/>
        <end position="60"/>
    </location>
</feature>
<name>A0A919CKD8_9GAMM</name>
<dbReference type="Proteomes" id="UP000644693">
    <property type="component" value="Unassembled WGS sequence"/>
</dbReference>
<comment type="caution">
    <text evidence="2">The sequence shown here is derived from an EMBL/GenBank/DDBJ whole genome shotgun (WGS) entry which is preliminary data.</text>
</comment>